<dbReference type="AlphaFoldDB" id="A0A3B4A840"/>
<protein>
    <submittedName>
        <fullName evidence="1">Uncharacterized protein</fullName>
    </submittedName>
</protein>
<evidence type="ECO:0000313" key="2">
    <source>
        <dbReference type="Proteomes" id="UP000261520"/>
    </source>
</evidence>
<organism evidence="1 2">
    <name type="scientific">Periophthalmus magnuspinnatus</name>
    <dbReference type="NCBI Taxonomy" id="409849"/>
    <lineage>
        <taxon>Eukaryota</taxon>
        <taxon>Metazoa</taxon>
        <taxon>Chordata</taxon>
        <taxon>Craniata</taxon>
        <taxon>Vertebrata</taxon>
        <taxon>Euteleostomi</taxon>
        <taxon>Actinopterygii</taxon>
        <taxon>Neopterygii</taxon>
        <taxon>Teleostei</taxon>
        <taxon>Neoteleostei</taxon>
        <taxon>Acanthomorphata</taxon>
        <taxon>Gobiaria</taxon>
        <taxon>Gobiiformes</taxon>
        <taxon>Gobioidei</taxon>
        <taxon>Gobiidae</taxon>
        <taxon>Oxudercinae</taxon>
        <taxon>Periophthalmus</taxon>
    </lineage>
</organism>
<sequence length="68" mass="7781">MLTCNKLGDRMVVDAPNSNGPFQPVALIRLDHELHFLTILYIYNTFCGDNSALYYSLSFVFTSVIYRT</sequence>
<keyword evidence="2" id="KW-1185">Reference proteome</keyword>
<reference evidence="1" key="1">
    <citation type="submission" date="2025-08" db="UniProtKB">
        <authorList>
            <consortium name="Ensembl"/>
        </authorList>
    </citation>
    <scope>IDENTIFICATION</scope>
</reference>
<name>A0A3B4A840_9GOBI</name>
<reference evidence="1" key="2">
    <citation type="submission" date="2025-09" db="UniProtKB">
        <authorList>
            <consortium name="Ensembl"/>
        </authorList>
    </citation>
    <scope>IDENTIFICATION</scope>
</reference>
<accession>A0A3B4A840</accession>
<proteinExistence type="predicted"/>
<evidence type="ECO:0000313" key="1">
    <source>
        <dbReference type="Ensembl" id="ENSPMGP00000012799.1"/>
    </source>
</evidence>
<dbReference type="Proteomes" id="UP000261520">
    <property type="component" value="Unplaced"/>
</dbReference>
<dbReference type="Ensembl" id="ENSPMGT00000013653.1">
    <property type="protein sequence ID" value="ENSPMGP00000012799.1"/>
    <property type="gene ID" value="ENSPMGG00000010548.1"/>
</dbReference>